<reference evidence="1 2" key="1">
    <citation type="submission" date="2015-09" db="EMBL/GenBank/DDBJ databases">
        <authorList>
            <consortium name="Pathogen Informatics"/>
        </authorList>
    </citation>
    <scope>NUCLEOTIDE SEQUENCE [LARGE SCALE GENOMIC DNA]</scope>
    <source>
        <strain evidence="1 2">2789STDY5834908</strain>
    </source>
</reference>
<dbReference type="RefSeq" id="WP_055162552.1">
    <property type="nucleotide sequence ID" value="NZ_CZAU01000059.1"/>
</dbReference>
<gene>
    <name evidence="1" type="ORF">ERS852520_03457</name>
</gene>
<name>A0A174UVW6_ANAHA</name>
<evidence type="ECO:0000313" key="2">
    <source>
        <dbReference type="Proteomes" id="UP000095564"/>
    </source>
</evidence>
<accession>A0A174UVW6</accession>
<dbReference type="Proteomes" id="UP000095564">
    <property type="component" value="Unassembled WGS sequence"/>
</dbReference>
<dbReference type="OrthoDB" id="2846443at2"/>
<proteinExistence type="predicted"/>
<protein>
    <submittedName>
        <fullName evidence="1">Uncharacterized protein</fullName>
    </submittedName>
</protein>
<dbReference type="EMBL" id="CZAU01000059">
    <property type="protein sequence ID" value="CUQ23099.1"/>
    <property type="molecule type" value="Genomic_DNA"/>
</dbReference>
<evidence type="ECO:0000313" key="1">
    <source>
        <dbReference type="EMBL" id="CUQ23099.1"/>
    </source>
</evidence>
<sequence length="642" mass="76470">MGEYFSINYCFAGEEKKIPAVLDSYAKNKLDLFNINRVLELDNIKGFFDKYDYVNGWDDDYYRKYKKISQNAEKEVRIFFQGITENMIVSLYNECEVMFWDEFWKYFYMYRVYENISVEHFKEIVDGLHMSPNKLLENKNLVEKFDVQITEMMKVPEFGAEFIVDYYLRENKRKSKYYFPKGLTQEDRYNTVKAYINGKVVKVNILDLIINGKSKNSKEFQVDVKLRYFAKKRYEQYWTENAIPIIKQETGVNVSFSPENPDQELAFSDGIITAKYNSNWIKNNLDYPTLLNNFIYIFRYTDNCMICSFTARNLKEGIIEHLFSVHGNGMYQRGQSFELLNALSNVQMKGYIDILHNFNIYLQDIIKWFFEVYLKNEFGVDGFICIMPEKTDSILSKYERVATVMDGITKQFKLFCEEGEINRDLYEMISGSIRYKEIPSMIKNKYAYANSNEIKREMYDMFSDQCMLSYTEKTGSKYNTFFELLQSENVKIEEMEEYNLDELNWLLERGVIFVCDGILALNYERIWILKKLSDKGVICLQYKDSNLLRELISKGEISVESSLLSKPEWEYFNYILNKSEFSNGLDLRNRYIHDTNSLDERSQKHDYIVLLKIFIILVIKINEEFCLQDEISKNRVDFYDEI</sequence>
<dbReference type="AlphaFoldDB" id="A0A174UVW6"/>
<organism evidence="1 2">
    <name type="scientific">Anaerostipes hadrus</name>
    <dbReference type="NCBI Taxonomy" id="649756"/>
    <lineage>
        <taxon>Bacteria</taxon>
        <taxon>Bacillati</taxon>
        <taxon>Bacillota</taxon>
        <taxon>Clostridia</taxon>
        <taxon>Lachnospirales</taxon>
        <taxon>Lachnospiraceae</taxon>
        <taxon>Anaerostipes</taxon>
    </lineage>
</organism>